<reference evidence="3 4" key="1">
    <citation type="journal article" date="2011" name="Genome Res.">
        <title>Chromosome and gene copy number variation allow major structural change between species and strains of Leishmania.</title>
        <authorList>
            <person name="Rogers M.B."/>
            <person name="Hilley J.D."/>
            <person name="Dickens N.J."/>
            <person name="Wilkes J."/>
            <person name="Bates P.A."/>
            <person name="Depledge D.P."/>
            <person name="Harris D."/>
            <person name="Her Y."/>
            <person name="Herzyk P."/>
            <person name="Imamura H."/>
            <person name="Otto T.D."/>
            <person name="Sanders M."/>
            <person name="Seeger K."/>
            <person name="Dujardin J.C."/>
            <person name="Berriman M."/>
            <person name="Smith D.F."/>
            <person name="Hertz-Fowler C."/>
            <person name="Mottram J.C."/>
        </authorList>
    </citation>
    <scope>NUCLEOTIDE SEQUENCE [LARGE SCALE GENOMIC DNA]</scope>
    <source>
        <strain evidence="3 4">MHOM/GT/2001/U1103</strain>
    </source>
</reference>
<dbReference type="OMA" id="DLYWGDH"/>
<accession>E9B2R3</accession>
<keyword evidence="1" id="KW-0175">Coiled coil</keyword>
<dbReference type="RefSeq" id="XP_003877982.1">
    <property type="nucleotide sequence ID" value="XM_003877933.1"/>
</dbReference>
<feature type="coiled-coil region" evidence="1">
    <location>
        <begin position="256"/>
        <end position="283"/>
    </location>
</feature>
<dbReference type="PhylomeDB" id="E9B2R3"/>
<dbReference type="AlphaFoldDB" id="E9B2R3"/>
<evidence type="ECO:0000313" key="4">
    <source>
        <dbReference type="Proteomes" id="UP000007259"/>
    </source>
</evidence>
<name>E9B2R3_LEIMU</name>
<gene>
    <name evidence="3" type="ORF">LMXM_31_1380</name>
</gene>
<dbReference type="Proteomes" id="UP000007259">
    <property type="component" value="Chromosome 31"/>
</dbReference>
<sequence>MDTSARRCFLEVYTDGCDEPRLLQLEPTVKFHNVLRRFDEDGDLYWGDHRIDPQTSPVAVGMDCGVDKMNALWFIPALPRAKLCGISRVDSIAPLDSPPLVDATEGPTLRPARGTSLPAYFDDCAATGHSSGGHAKRGSLIGPRVPSASAATTPSWYSRPQLLSPAPLSLPRPAVRLPHTQAQPPSRMPTDPVVHAAGDSRRTGVPVAALEANGGEKIAPMRRLYAAPAPRAPSPPQSAVTVRRNAPVCIDPHVLVDDTFDAIEALQRELRHLSTEIRAMRLRDPRDYSSVTPMRQVLVRPPGMDAVPALVSPICFSMKESSVQELATELHDKQMHRLYKQRHLYLTHDLHV</sequence>
<evidence type="ECO:0000256" key="1">
    <source>
        <dbReference type="SAM" id="Coils"/>
    </source>
</evidence>
<dbReference type="GeneID" id="13453571"/>
<dbReference type="EMBL" id="FR799584">
    <property type="protein sequence ID" value="CBZ29526.1"/>
    <property type="molecule type" value="Genomic_DNA"/>
</dbReference>
<feature type="region of interest" description="Disordered" evidence="2">
    <location>
        <begin position="131"/>
        <end position="156"/>
    </location>
</feature>
<dbReference type="KEGG" id="lmi:LMXM_31_1380"/>
<protein>
    <submittedName>
        <fullName evidence="3">Uncharacterized protein</fullName>
    </submittedName>
</protein>
<feature type="region of interest" description="Disordered" evidence="2">
    <location>
        <begin position="168"/>
        <end position="190"/>
    </location>
</feature>
<dbReference type="OrthoDB" id="262896at2759"/>
<keyword evidence="4" id="KW-1185">Reference proteome</keyword>
<evidence type="ECO:0000256" key="2">
    <source>
        <dbReference type="SAM" id="MobiDB-lite"/>
    </source>
</evidence>
<organism evidence="3 4">
    <name type="scientific">Leishmania mexicana (strain MHOM/GT/2001/U1103)</name>
    <dbReference type="NCBI Taxonomy" id="929439"/>
    <lineage>
        <taxon>Eukaryota</taxon>
        <taxon>Discoba</taxon>
        <taxon>Euglenozoa</taxon>
        <taxon>Kinetoplastea</taxon>
        <taxon>Metakinetoplastina</taxon>
        <taxon>Trypanosomatida</taxon>
        <taxon>Trypanosomatidae</taxon>
        <taxon>Leishmaniinae</taxon>
        <taxon>Leishmania</taxon>
    </lineage>
</organism>
<proteinExistence type="predicted"/>
<dbReference type="VEuPathDB" id="TriTrypDB:LmxM.31.1380"/>
<evidence type="ECO:0000313" key="3">
    <source>
        <dbReference type="EMBL" id="CBZ29526.1"/>
    </source>
</evidence>
<feature type="compositionally biased region" description="Low complexity" evidence="2">
    <location>
        <begin position="168"/>
        <end position="178"/>
    </location>
</feature>